<keyword evidence="2" id="KW-1185">Reference proteome</keyword>
<evidence type="ECO:0000313" key="1">
    <source>
        <dbReference type="EMBL" id="AMK10335.1"/>
    </source>
</evidence>
<accession>A0ABM5YSF5</accession>
<reference evidence="1 2" key="1">
    <citation type="journal article" date="2016" name="Front. Microbiol.">
        <title>Genome Sequence of the Piezophilic, Mesophilic Sulfate-Reducing Bacterium Desulfovibrio indicus J2T.</title>
        <authorList>
            <person name="Cao J."/>
            <person name="Maignien L."/>
            <person name="Shao Z."/>
            <person name="Alain K."/>
            <person name="Jebbar M."/>
        </authorList>
    </citation>
    <scope>NUCLEOTIDE SEQUENCE [LARGE SCALE GENOMIC DNA]</scope>
    <source>
        <strain evidence="1 2">J2</strain>
    </source>
</reference>
<gene>
    <name evidence="1" type="ORF">AWY79_03985</name>
</gene>
<organism evidence="1 2">
    <name type="scientific">Pseudodesulfovibrio indicus</name>
    <dbReference type="NCBI Taxonomy" id="1716143"/>
    <lineage>
        <taxon>Bacteria</taxon>
        <taxon>Pseudomonadati</taxon>
        <taxon>Thermodesulfobacteriota</taxon>
        <taxon>Desulfovibrionia</taxon>
        <taxon>Desulfovibrionales</taxon>
        <taxon>Desulfovibrionaceae</taxon>
    </lineage>
</organism>
<name>A0ABM5YSF5_9BACT</name>
<sequence length="155" mass="16618">MNGVDPAGLWTNGLGLGFDLSGFGLTGGGNAMVSEDENGERVLEFSAEYGASNDFGFGATGTYQKTDAKSVDQLKGKSSKVGGEVAAPTPIGSVGVGLEHVKGSDYERKNHNLSWSPQFTDYDSPAKPVKGSLKHEKTWTFKVPKIQREYDPDLW</sequence>
<dbReference type="RefSeq" id="WP_066800601.1">
    <property type="nucleotide sequence ID" value="NZ_SOBK01000019.1"/>
</dbReference>
<dbReference type="Proteomes" id="UP000055611">
    <property type="component" value="Chromosome"/>
</dbReference>
<evidence type="ECO:0000313" key="2">
    <source>
        <dbReference type="Proteomes" id="UP000055611"/>
    </source>
</evidence>
<dbReference type="EMBL" id="CP014206">
    <property type="protein sequence ID" value="AMK10335.1"/>
    <property type="molecule type" value="Genomic_DNA"/>
</dbReference>
<protein>
    <submittedName>
        <fullName evidence="1">Uncharacterized protein</fullName>
    </submittedName>
</protein>
<proteinExistence type="predicted"/>